<evidence type="ECO:0000313" key="3">
    <source>
        <dbReference type="EMBL" id="MCK0198935.1"/>
    </source>
</evidence>
<protein>
    <submittedName>
        <fullName evidence="3">NAD(P)-binding domain-containing protein</fullName>
    </submittedName>
</protein>
<dbReference type="InterPro" id="IPR036291">
    <property type="entry name" value="NAD(P)-bd_dom_sf"/>
</dbReference>
<name>A0ABT0DG52_9HYPH</name>
<dbReference type="PANTHER" id="PTHR11645">
    <property type="entry name" value="PYRROLINE-5-CARBOXYLATE REDUCTASE"/>
    <property type="match status" value="1"/>
</dbReference>
<gene>
    <name evidence="3" type="ORF">MWN34_18715</name>
</gene>
<evidence type="ECO:0000256" key="1">
    <source>
        <dbReference type="ARBA" id="ARBA00005525"/>
    </source>
</evidence>
<sequence>MLRLGFVGTGTLAAAVIDGLQHTHGERTDILVSPRSEAVSRGLAERHANVTRASSNEEVVENADVVFLGVLPSQLEVVAGLPFRADQVVVTFLAGVAHARVVEAVAPASRVARVIPLPPIRLRQGPIAIYPADPVVEELFGGLGTLVVAQREADLGNMGIASAMMSTHYAMQNRMIGWLGSRGMSPAMAEAYVRAMFAGLAAIGLDALAHGESVDPAHHETPGGLNWRGRGYLTEQGWFDAVDGALDAIEAHAHDLSKKKG</sequence>
<dbReference type="SUPFAM" id="SSF51735">
    <property type="entry name" value="NAD(P)-binding Rossmann-fold domains"/>
    <property type="match status" value="1"/>
</dbReference>
<dbReference type="EMBL" id="JALKCH010000016">
    <property type="protein sequence ID" value="MCK0198935.1"/>
    <property type="molecule type" value="Genomic_DNA"/>
</dbReference>
<proteinExistence type="inferred from homology"/>
<reference evidence="3 4" key="1">
    <citation type="submission" date="2022-04" db="EMBL/GenBank/DDBJ databases">
        <authorList>
            <person name="Grouzdev D.S."/>
            <person name="Pantiukh K.S."/>
            <person name="Krutkina M.S."/>
        </authorList>
    </citation>
    <scope>NUCLEOTIDE SEQUENCE [LARGE SCALE GENOMIC DNA]</scope>
    <source>
        <strain evidence="3 4">6x-1</strain>
    </source>
</reference>
<comment type="caution">
    <text evidence="3">The sequence shown here is derived from an EMBL/GenBank/DDBJ whole genome shotgun (WGS) entry which is preliminary data.</text>
</comment>
<evidence type="ECO:0000313" key="4">
    <source>
        <dbReference type="Proteomes" id="UP001203284"/>
    </source>
</evidence>
<dbReference type="Pfam" id="PF03807">
    <property type="entry name" value="F420_oxidored"/>
    <property type="match status" value="1"/>
</dbReference>
<comment type="similarity">
    <text evidence="1">Belongs to the pyrroline-5-carboxylate reductase family.</text>
</comment>
<dbReference type="InterPro" id="IPR028939">
    <property type="entry name" value="P5C_Rdtase_cat_N"/>
</dbReference>
<organism evidence="3 4">
    <name type="scientific">Ancylobacter crimeensis</name>
    <dbReference type="NCBI Taxonomy" id="2579147"/>
    <lineage>
        <taxon>Bacteria</taxon>
        <taxon>Pseudomonadati</taxon>
        <taxon>Pseudomonadota</taxon>
        <taxon>Alphaproteobacteria</taxon>
        <taxon>Hyphomicrobiales</taxon>
        <taxon>Xanthobacteraceae</taxon>
        <taxon>Ancylobacter</taxon>
    </lineage>
</organism>
<feature type="domain" description="Pyrroline-5-carboxylate reductase catalytic N-terminal" evidence="2">
    <location>
        <begin position="3"/>
        <end position="95"/>
    </location>
</feature>
<accession>A0ABT0DG52</accession>
<dbReference type="Gene3D" id="3.40.50.720">
    <property type="entry name" value="NAD(P)-binding Rossmann-like Domain"/>
    <property type="match status" value="1"/>
</dbReference>
<keyword evidence="4" id="KW-1185">Reference proteome</keyword>
<dbReference type="PANTHER" id="PTHR11645:SF13">
    <property type="entry name" value="PYRROLINE-5-CARBOXYLATE REDUCTASE CATALYTIC N-TERMINAL DOMAIN-CONTAINING PROTEIN"/>
    <property type="match status" value="1"/>
</dbReference>
<dbReference type="Proteomes" id="UP001203284">
    <property type="component" value="Unassembled WGS sequence"/>
</dbReference>
<dbReference type="RefSeq" id="WP_247030836.1">
    <property type="nucleotide sequence ID" value="NZ_JALKCH010000016.1"/>
</dbReference>
<evidence type="ECO:0000259" key="2">
    <source>
        <dbReference type="Pfam" id="PF03807"/>
    </source>
</evidence>